<sequence>MRTHDGFTIQYGEENVEIDLHYGLDKSSNTLQLWYTAPSNPNRRWKFERIRSSEEVGGEVAENVEDQIAALSDQLQKAGVEIAAKDRLLVQKERELQEALKARRELPVKVIESQLAELRQKIEGLEYLVKSYSDHSERPDNTS</sequence>
<dbReference type="Proteomes" id="UP000663827">
    <property type="component" value="Unassembled WGS sequence"/>
</dbReference>
<evidence type="ECO:0000313" key="2">
    <source>
        <dbReference type="EMBL" id="CAE7078691.1"/>
    </source>
</evidence>
<dbReference type="EMBL" id="CAJNJQ010000444">
    <property type="protein sequence ID" value="CAE7078691.1"/>
    <property type="molecule type" value="Genomic_DNA"/>
</dbReference>
<protein>
    <submittedName>
        <fullName evidence="2">Uncharacterized protein</fullName>
    </submittedName>
</protein>
<evidence type="ECO:0000313" key="3">
    <source>
        <dbReference type="Proteomes" id="UP000663827"/>
    </source>
</evidence>
<feature type="coiled-coil region" evidence="1">
    <location>
        <begin position="61"/>
        <end position="135"/>
    </location>
</feature>
<comment type="caution">
    <text evidence="2">The sequence shown here is derived from an EMBL/GenBank/DDBJ whole genome shotgun (WGS) entry which is preliminary data.</text>
</comment>
<keyword evidence="1" id="KW-0175">Coiled coil</keyword>
<organism evidence="2 3">
    <name type="scientific">Rhizoctonia solani</name>
    <dbReference type="NCBI Taxonomy" id="456999"/>
    <lineage>
        <taxon>Eukaryota</taxon>
        <taxon>Fungi</taxon>
        <taxon>Dikarya</taxon>
        <taxon>Basidiomycota</taxon>
        <taxon>Agaricomycotina</taxon>
        <taxon>Agaricomycetes</taxon>
        <taxon>Cantharellales</taxon>
        <taxon>Ceratobasidiaceae</taxon>
        <taxon>Rhizoctonia</taxon>
    </lineage>
</organism>
<evidence type="ECO:0000256" key="1">
    <source>
        <dbReference type="SAM" id="Coils"/>
    </source>
</evidence>
<reference evidence="2" key="1">
    <citation type="submission" date="2021-01" db="EMBL/GenBank/DDBJ databases">
        <authorList>
            <person name="Kaushik A."/>
        </authorList>
    </citation>
    <scope>NUCLEOTIDE SEQUENCE</scope>
    <source>
        <strain evidence="2">AG5</strain>
    </source>
</reference>
<gene>
    <name evidence="2" type="ORF">RDB_LOCUS21951</name>
</gene>
<proteinExistence type="predicted"/>
<name>A0A8H3DYY0_9AGAM</name>
<dbReference type="AlphaFoldDB" id="A0A8H3DYY0"/>
<accession>A0A8H3DYY0</accession>